<sequence length="233" mass="27725">MMDKKYDPLQPRLNAEIEEILWLIKKNCDELIKEKNFLSRRGQARILIAHLEELVEQPEYFIDVEEGLIDDSRYWMKEGNFTNNSPLFLKEKPFDFAEMTENLYFFYSNNKFSLLYKNVPFDPYYCPCLDYGFIVYTLEKLYTTQQETQVHINDNEVITNCLDEIKSSYSQQYLQTDNRYFILIDPLGVNYGLSLTVTTTNNYEEAIFIANSLTDYLPIRFLVAKQIYVFDTH</sequence>
<dbReference type="EMBL" id="WMIA01000001">
    <property type="protein sequence ID" value="MTF37573.1"/>
    <property type="molecule type" value="Genomic_DNA"/>
</dbReference>
<accession>A0A844GPS8</accession>
<dbReference type="Proteomes" id="UP000437131">
    <property type="component" value="Unassembled WGS sequence"/>
</dbReference>
<reference evidence="1 2" key="1">
    <citation type="submission" date="2019-11" db="EMBL/GenBank/DDBJ databases">
        <title>Isolation of a new High Light Tolerant Cyanobacteria.</title>
        <authorList>
            <person name="Dobson Z."/>
            <person name="Vaughn N."/>
            <person name="Vaughn M."/>
            <person name="Fromme P."/>
            <person name="Mazor Y."/>
        </authorList>
    </citation>
    <scope>NUCLEOTIDE SEQUENCE [LARGE SCALE GENOMIC DNA]</scope>
    <source>
        <strain evidence="1 2">0216</strain>
    </source>
</reference>
<protein>
    <submittedName>
        <fullName evidence="1">Uncharacterized protein</fullName>
    </submittedName>
</protein>
<evidence type="ECO:0000313" key="1">
    <source>
        <dbReference type="EMBL" id="MTF37573.1"/>
    </source>
</evidence>
<comment type="caution">
    <text evidence="1">The sequence shown here is derived from an EMBL/GenBank/DDBJ whole genome shotgun (WGS) entry which is preliminary data.</text>
</comment>
<proteinExistence type="predicted"/>
<gene>
    <name evidence="1" type="ORF">GGC33_01310</name>
</gene>
<organism evidence="1 2">
    <name type="scientific">Cyanobacterium aponinum 0216</name>
    <dbReference type="NCBI Taxonomy" id="2676140"/>
    <lineage>
        <taxon>Bacteria</taxon>
        <taxon>Bacillati</taxon>
        <taxon>Cyanobacteriota</taxon>
        <taxon>Cyanophyceae</taxon>
        <taxon>Oscillatoriophycideae</taxon>
        <taxon>Chroococcales</taxon>
        <taxon>Geminocystaceae</taxon>
        <taxon>Cyanobacterium</taxon>
    </lineage>
</organism>
<dbReference type="AlphaFoldDB" id="A0A844GPS8"/>
<name>A0A844GPS8_9CHRO</name>
<evidence type="ECO:0000313" key="2">
    <source>
        <dbReference type="Proteomes" id="UP000437131"/>
    </source>
</evidence>
<dbReference type="RefSeq" id="WP_155082473.1">
    <property type="nucleotide sequence ID" value="NZ_WMIA01000001.1"/>
</dbReference>